<feature type="compositionally biased region" description="Polar residues" evidence="1">
    <location>
        <begin position="35"/>
        <end position="47"/>
    </location>
</feature>
<dbReference type="OrthoDB" id="4188806at2759"/>
<feature type="compositionally biased region" description="Acidic residues" evidence="1">
    <location>
        <begin position="74"/>
        <end position="91"/>
    </location>
</feature>
<dbReference type="AlphaFoldDB" id="A0A1J9NZK2"/>
<sequence>MEATDIQNQNLDLHIIAGDKDLDLLCSLFDDNDSDPSGTSMSITANKQSRDYDEDDEKSSACFGPQCGGSSSDSDSESDSDTPIVIDDDDQGLSYDDRIPISLAAPSTCSWEPSVRSDNESNSGGQIPPSPVLIENGGMTTEEWLVDEILKSMMVEDDDQEMRWYLVK</sequence>
<feature type="region of interest" description="Disordered" evidence="1">
    <location>
        <begin position="31"/>
        <end position="132"/>
    </location>
</feature>
<evidence type="ECO:0000256" key="1">
    <source>
        <dbReference type="SAM" id="MobiDB-lite"/>
    </source>
</evidence>
<name>A0A1J9NZK2_9EURO</name>
<dbReference type="Proteomes" id="UP000182235">
    <property type="component" value="Unassembled WGS sequence"/>
</dbReference>
<keyword evidence="3" id="KW-1185">Reference proteome</keyword>
<proteinExistence type="predicted"/>
<accession>A0A1J9NZK2</accession>
<dbReference type="VEuPathDB" id="FungiDB:AJ78_08807"/>
<gene>
    <name evidence="2" type="ORF">AJ78_08807</name>
</gene>
<protein>
    <submittedName>
        <fullName evidence="2">Uncharacterized protein</fullName>
    </submittedName>
</protein>
<organism evidence="2 3">
    <name type="scientific">Emergomyces pasteurianus Ep9510</name>
    <dbReference type="NCBI Taxonomy" id="1447872"/>
    <lineage>
        <taxon>Eukaryota</taxon>
        <taxon>Fungi</taxon>
        <taxon>Dikarya</taxon>
        <taxon>Ascomycota</taxon>
        <taxon>Pezizomycotina</taxon>
        <taxon>Eurotiomycetes</taxon>
        <taxon>Eurotiomycetidae</taxon>
        <taxon>Onygenales</taxon>
        <taxon>Ajellomycetaceae</taxon>
        <taxon>Emergomyces</taxon>
    </lineage>
</organism>
<comment type="caution">
    <text evidence="2">The sequence shown here is derived from an EMBL/GenBank/DDBJ whole genome shotgun (WGS) entry which is preliminary data.</text>
</comment>
<evidence type="ECO:0000313" key="2">
    <source>
        <dbReference type="EMBL" id="OJD10001.1"/>
    </source>
</evidence>
<reference evidence="2 3" key="1">
    <citation type="submission" date="2015-07" db="EMBL/GenBank/DDBJ databases">
        <title>Emmonsia species relationships and genome sequence.</title>
        <authorList>
            <consortium name="The Broad Institute Genomics Platform"/>
            <person name="Cuomo C.A."/>
            <person name="Munoz J.F."/>
            <person name="Imamovic A."/>
            <person name="Priest M.E."/>
            <person name="Young S."/>
            <person name="Clay O.K."/>
            <person name="McEwen J.G."/>
        </authorList>
    </citation>
    <scope>NUCLEOTIDE SEQUENCE [LARGE SCALE GENOMIC DNA]</scope>
    <source>
        <strain evidence="2 3">UAMH 9510</strain>
    </source>
</reference>
<dbReference type="EMBL" id="LGRN01000989">
    <property type="protein sequence ID" value="OJD10001.1"/>
    <property type="molecule type" value="Genomic_DNA"/>
</dbReference>
<evidence type="ECO:0000313" key="3">
    <source>
        <dbReference type="Proteomes" id="UP000182235"/>
    </source>
</evidence>